<keyword evidence="7 10" id="KW-1133">Transmembrane helix</keyword>
<keyword evidence="5" id="KW-1003">Cell membrane</keyword>
<dbReference type="InterPro" id="IPR045070">
    <property type="entry name" value="MATE_MepA-like"/>
</dbReference>
<sequence length="458" mass="50934">MEKKHSIMQTMKPNKLFIKYLIPSLFGMILMAINILVDGLFVSHGVGDKGLAGVNIAVPIYSVILSVSLWIGMGGATLYSIALGQNNQHRAKEVFTHSIILAIATTGLIIVFCLLFEQPLAYLFGANDSIISYVDSYLHIILLFGLVFVIENILSIFIRNDGNPTLAMLGLIVTSVVNIILNYLFIFIFRWGVKGAAYATVIGTFIGILILLTHFLTKKKQLGFVRTKLNFSIVGSTLLIGFPSFIVEGSAALTMVAFNITFSHFVGETGIVAYAAVNYMHTVFLMLFIGIGAAIQPITSYHYGAKLYKRMKEFIRIAIITGLSLGIAVFIVGLVGKGLMIDLFGIDVPQIINYTRIGIVYFFAGYLFLGINMVFVEFYQSIKKTRVAIWMILCHSIILFIPLLWILPSLFGPNTIWLVFPISEGLTLLITYLALKFKWIELVPREMPELPKSQVNQK</sequence>
<feature type="transmembrane region" description="Helical" evidence="10">
    <location>
        <begin position="416"/>
        <end position="435"/>
    </location>
</feature>
<evidence type="ECO:0000256" key="7">
    <source>
        <dbReference type="ARBA" id="ARBA00022989"/>
    </source>
</evidence>
<feature type="transmembrane region" description="Helical" evidence="10">
    <location>
        <begin position="195"/>
        <end position="217"/>
    </location>
</feature>
<evidence type="ECO:0000256" key="6">
    <source>
        <dbReference type="ARBA" id="ARBA00022692"/>
    </source>
</evidence>
<feature type="transmembrane region" description="Helical" evidence="10">
    <location>
        <begin position="165"/>
        <end position="189"/>
    </location>
</feature>
<evidence type="ECO:0000256" key="8">
    <source>
        <dbReference type="ARBA" id="ARBA00023136"/>
    </source>
</evidence>
<accession>A0ABS2PXT7</accession>
<evidence type="ECO:0000256" key="4">
    <source>
        <dbReference type="ARBA" id="ARBA00022448"/>
    </source>
</evidence>
<reference evidence="11 12" key="1">
    <citation type="submission" date="2021-01" db="EMBL/GenBank/DDBJ databases">
        <title>Genomic Encyclopedia of Type Strains, Phase IV (KMG-IV): sequencing the most valuable type-strain genomes for metagenomic binning, comparative biology and taxonomic classification.</title>
        <authorList>
            <person name="Goeker M."/>
        </authorList>
    </citation>
    <scope>NUCLEOTIDE SEQUENCE [LARGE SCALE GENOMIC DNA]</scope>
    <source>
        <strain evidence="11 12">DSM 28236</strain>
    </source>
</reference>
<comment type="caution">
    <text evidence="11">The sequence shown here is derived from an EMBL/GenBank/DDBJ whole genome shotgun (WGS) entry which is preliminary data.</text>
</comment>
<dbReference type="Proteomes" id="UP000808914">
    <property type="component" value="Unassembled WGS sequence"/>
</dbReference>
<dbReference type="Pfam" id="PF01554">
    <property type="entry name" value="MatE"/>
    <property type="match status" value="2"/>
</dbReference>
<feature type="transmembrane region" description="Helical" evidence="10">
    <location>
        <begin position="314"/>
        <end position="334"/>
    </location>
</feature>
<feature type="transmembrane region" description="Helical" evidence="10">
    <location>
        <begin position="60"/>
        <end position="82"/>
    </location>
</feature>
<dbReference type="PANTHER" id="PTHR43823:SF4">
    <property type="entry name" value="SPORULATION PROTEIN YKVU"/>
    <property type="match status" value="1"/>
</dbReference>
<keyword evidence="8 10" id="KW-0472">Membrane</keyword>
<evidence type="ECO:0000256" key="10">
    <source>
        <dbReference type="SAM" id="Phobius"/>
    </source>
</evidence>
<evidence type="ECO:0000256" key="2">
    <source>
        <dbReference type="ARBA" id="ARBA00008417"/>
    </source>
</evidence>
<dbReference type="InterPro" id="IPR002528">
    <property type="entry name" value="MATE_fam"/>
</dbReference>
<dbReference type="CDD" id="cd13143">
    <property type="entry name" value="MATE_MepA_like"/>
    <property type="match status" value="1"/>
</dbReference>
<evidence type="ECO:0000256" key="9">
    <source>
        <dbReference type="ARBA" id="ARBA00023251"/>
    </source>
</evidence>
<evidence type="ECO:0000256" key="5">
    <source>
        <dbReference type="ARBA" id="ARBA00022475"/>
    </source>
</evidence>
<evidence type="ECO:0000313" key="11">
    <source>
        <dbReference type="EMBL" id="MBM7644837.1"/>
    </source>
</evidence>
<dbReference type="InterPro" id="IPR048279">
    <property type="entry name" value="MdtK-like"/>
</dbReference>
<organism evidence="11 12">
    <name type="scientific">Scopulibacillus daqui</name>
    <dbReference type="NCBI Taxonomy" id="1469162"/>
    <lineage>
        <taxon>Bacteria</taxon>
        <taxon>Bacillati</taxon>
        <taxon>Bacillota</taxon>
        <taxon>Bacilli</taxon>
        <taxon>Bacillales</taxon>
        <taxon>Sporolactobacillaceae</taxon>
        <taxon>Scopulibacillus</taxon>
    </lineage>
</organism>
<evidence type="ECO:0000313" key="12">
    <source>
        <dbReference type="Proteomes" id="UP000808914"/>
    </source>
</evidence>
<feature type="transmembrane region" description="Helical" evidence="10">
    <location>
        <begin position="387"/>
        <end position="410"/>
    </location>
</feature>
<keyword evidence="12" id="KW-1185">Reference proteome</keyword>
<dbReference type="NCBIfam" id="TIGR00797">
    <property type="entry name" value="matE"/>
    <property type="match status" value="1"/>
</dbReference>
<feature type="transmembrane region" description="Helical" evidence="10">
    <location>
        <begin position="229"/>
        <end position="251"/>
    </location>
</feature>
<gene>
    <name evidence="11" type="ORF">JOD45_001044</name>
</gene>
<keyword evidence="4" id="KW-0813">Transport</keyword>
<comment type="subcellular location">
    <subcellularLocation>
        <location evidence="1">Cell membrane</location>
        <topology evidence="1">Multi-pass membrane protein</topology>
    </subcellularLocation>
</comment>
<dbReference type="InterPro" id="IPR051327">
    <property type="entry name" value="MATE_MepA_subfamily"/>
</dbReference>
<name>A0ABS2PXT7_9BACL</name>
<evidence type="ECO:0000256" key="1">
    <source>
        <dbReference type="ARBA" id="ARBA00004651"/>
    </source>
</evidence>
<feature type="transmembrane region" description="Helical" evidence="10">
    <location>
        <begin position="271"/>
        <end position="293"/>
    </location>
</feature>
<keyword evidence="6 10" id="KW-0812">Transmembrane</keyword>
<dbReference type="PIRSF" id="PIRSF006603">
    <property type="entry name" value="DinF"/>
    <property type="match status" value="1"/>
</dbReference>
<evidence type="ECO:0000256" key="3">
    <source>
        <dbReference type="ARBA" id="ARBA00022106"/>
    </source>
</evidence>
<keyword evidence="9" id="KW-0046">Antibiotic resistance</keyword>
<feature type="transmembrane region" description="Helical" evidence="10">
    <location>
        <begin position="137"/>
        <end position="158"/>
    </location>
</feature>
<feature type="transmembrane region" description="Helical" evidence="10">
    <location>
        <begin position="94"/>
        <end position="117"/>
    </location>
</feature>
<proteinExistence type="inferred from homology"/>
<dbReference type="RefSeq" id="WP_239549085.1">
    <property type="nucleotide sequence ID" value="NZ_JAFBER010000004.1"/>
</dbReference>
<comment type="similarity">
    <text evidence="2">Belongs to the multi antimicrobial extrusion (MATE) (TC 2.A.66.1) family. MepA subfamily.</text>
</comment>
<dbReference type="EMBL" id="JAFBER010000004">
    <property type="protein sequence ID" value="MBM7644837.1"/>
    <property type="molecule type" value="Genomic_DNA"/>
</dbReference>
<dbReference type="PANTHER" id="PTHR43823">
    <property type="entry name" value="SPORULATION PROTEIN YKVU"/>
    <property type="match status" value="1"/>
</dbReference>
<feature type="transmembrane region" description="Helical" evidence="10">
    <location>
        <begin position="354"/>
        <end position="375"/>
    </location>
</feature>
<feature type="transmembrane region" description="Helical" evidence="10">
    <location>
        <begin position="20"/>
        <end position="40"/>
    </location>
</feature>
<protein>
    <recommendedName>
        <fullName evidence="3">Multidrug export protein MepA</fullName>
    </recommendedName>
</protein>